<dbReference type="Gene3D" id="3.30.200.20">
    <property type="entry name" value="Phosphorylase Kinase, domain 1"/>
    <property type="match status" value="1"/>
</dbReference>
<evidence type="ECO:0000256" key="19">
    <source>
        <dbReference type="SAM" id="Coils"/>
    </source>
</evidence>
<feature type="region of interest" description="Disordered" evidence="20">
    <location>
        <begin position="1622"/>
        <end position="1641"/>
    </location>
</feature>
<keyword evidence="8" id="KW-0344">Guanine-nucleotide releasing factor</keyword>
<evidence type="ECO:0000313" key="28">
    <source>
        <dbReference type="Proteomes" id="UP000085678"/>
    </source>
</evidence>
<feature type="transmembrane region" description="Helical" evidence="21">
    <location>
        <begin position="3132"/>
        <end position="3151"/>
    </location>
</feature>
<dbReference type="PROSITE" id="PS00741">
    <property type="entry name" value="DH_1"/>
    <property type="match status" value="1"/>
</dbReference>
<evidence type="ECO:0000256" key="11">
    <source>
        <dbReference type="ARBA" id="ARBA00022741"/>
    </source>
</evidence>
<dbReference type="Pfam" id="PF22697">
    <property type="entry name" value="SOS1_NGEF_PH"/>
    <property type="match status" value="2"/>
</dbReference>
<dbReference type="InterPro" id="IPR018159">
    <property type="entry name" value="Spectrin/alpha-actinin"/>
</dbReference>
<dbReference type="Pfam" id="PF00435">
    <property type="entry name" value="Spectrin"/>
    <property type="match status" value="4"/>
</dbReference>
<feature type="domain" description="SH3" evidence="22">
    <location>
        <begin position="1640"/>
        <end position="1707"/>
    </location>
</feature>
<dbReference type="CDD" id="cd13241">
    <property type="entry name" value="PH2_Kalirin_Trio_p63RhoGEF"/>
    <property type="match status" value="1"/>
</dbReference>
<evidence type="ECO:0000256" key="4">
    <source>
        <dbReference type="ARBA" id="ARBA00022443"/>
    </source>
</evidence>
<dbReference type="Pfam" id="PF00041">
    <property type="entry name" value="fn3"/>
    <property type="match status" value="1"/>
</dbReference>
<dbReference type="PROSITE" id="PS50002">
    <property type="entry name" value="SH3"/>
    <property type="match status" value="2"/>
</dbReference>
<dbReference type="Pfam" id="PF23323">
    <property type="entry name" value="Spectrin_6"/>
    <property type="match status" value="1"/>
</dbReference>
<dbReference type="Proteomes" id="UP000085678">
    <property type="component" value="Unplaced"/>
</dbReference>
<keyword evidence="15" id="KW-0393">Immunoglobulin domain</keyword>
<dbReference type="PANTHER" id="PTHR22826:SF106">
    <property type="entry name" value="TRIO, ISOFORM A"/>
    <property type="match status" value="1"/>
</dbReference>
<feature type="compositionally biased region" description="Basic and acidic residues" evidence="20">
    <location>
        <begin position="1772"/>
        <end position="1796"/>
    </location>
</feature>
<evidence type="ECO:0000256" key="12">
    <source>
        <dbReference type="ARBA" id="ARBA00022777"/>
    </source>
</evidence>
<dbReference type="InterPro" id="IPR011009">
    <property type="entry name" value="Kinase-like_dom_sf"/>
</dbReference>
<dbReference type="FunFam" id="1.20.58.60:FF:000023">
    <property type="entry name" value="Kalirin RhoGEF kinase b"/>
    <property type="match status" value="1"/>
</dbReference>
<dbReference type="OrthoDB" id="10256089at2759"/>
<feature type="compositionally biased region" description="Basic and acidic residues" evidence="20">
    <location>
        <begin position="2402"/>
        <end position="2421"/>
    </location>
</feature>
<dbReference type="Pfam" id="PF00621">
    <property type="entry name" value="RhoGEF"/>
    <property type="match status" value="2"/>
</dbReference>
<feature type="compositionally biased region" description="Low complexity" evidence="20">
    <location>
        <begin position="1622"/>
        <end position="1638"/>
    </location>
</feature>
<dbReference type="InterPro" id="IPR003598">
    <property type="entry name" value="Ig_sub2"/>
</dbReference>
<feature type="region of interest" description="Disordered" evidence="20">
    <location>
        <begin position="1710"/>
        <end position="1879"/>
    </location>
</feature>
<dbReference type="PROSITE" id="PS50003">
    <property type="entry name" value="PH_DOMAIN"/>
    <property type="match status" value="1"/>
</dbReference>
<feature type="compositionally biased region" description="Basic and acidic residues" evidence="20">
    <location>
        <begin position="2366"/>
        <end position="2375"/>
    </location>
</feature>
<dbReference type="SUPFAM" id="SSF52087">
    <property type="entry name" value="CRAL/TRIO domain"/>
    <property type="match status" value="1"/>
</dbReference>
<comment type="catalytic activity">
    <reaction evidence="16">
        <text>L-threonyl-[protein] + ATP = O-phospho-L-threonyl-[protein] + ADP + H(+)</text>
        <dbReference type="Rhea" id="RHEA:46608"/>
        <dbReference type="Rhea" id="RHEA-COMP:11060"/>
        <dbReference type="Rhea" id="RHEA-COMP:11605"/>
        <dbReference type="ChEBI" id="CHEBI:15378"/>
        <dbReference type="ChEBI" id="CHEBI:30013"/>
        <dbReference type="ChEBI" id="CHEBI:30616"/>
        <dbReference type="ChEBI" id="CHEBI:61977"/>
        <dbReference type="ChEBI" id="CHEBI:456216"/>
        <dbReference type="EC" id="2.7.11.1"/>
    </reaction>
</comment>
<keyword evidence="5" id="KW-0963">Cytoplasm</keyword>
<keyword evidence="19" id="KW-0175">Coiled coil</keyword>
<keyword evidence="11" id="KW-0547">Nucleotide-binding</keyword>
<evidence type="ECO:0000259" key="25">
    <source>
        <dbReference type="PROSITE" id="PS50011"/>
    </source>
</evidence>
<keyword evidence="10" id="KW-0677">Repeat</keyword>
<dbReference type="FunFam" id="1.20.900.10:FF:000001">
    <property type="entry name" value="Guanine nucleotide exchange factor DBS"/>
    <property type="match status" value="1"/>
</dbReference>
<dbReference type="GO" id="GO:0007411">
    <property type="term" value="P:axon guidance"/>
    <property type="evidence" value="ECO:0007669"/>
    <property type="project" value="TreeGrafter"/>
</dbReference>
<dbReference type="PROSITE" id="PS50835">
    <property type="entry name" value="IG_LIKE"/>
    <property type="match status" value="1"/>
</dbReference>
<dbReference type="InterPro" id="IPR008271">
    <property type="entry name" value="Ser/Thr_kinase_AS"/>
</dbReference>
<dbReference type="InterPro" id="IPR002017">
    <property type="entry name" value="Spectrin_repeat"/>
</dbReference>
<dbReference type="GO" id="GO:0005524">
    <property type="term" value="F:ATP binding"/>
    <property type="evidence" value="ECO:0007669"/>
    <property type="project" value="UniProtKB-KW"/>
</dbReference>
<dbReference type="FunFam" id="1.20.900.10:FF:000008">
    <property type="entry name" value="rho guanine nucleotide exchange factor 25"/>
    <property type="match status" value="1"/>
</dbReference>
<dbReference type="GO" id="GO:0035556">
    <property type="term" value="P:intracellular signal transduction"/>
    <property type="evidence" value="ECO:0007669"/>
    <property type="project" value="InterPro"/>
</dbReference>
<dbReference type="SUPFAM" id="SSF49265">
    <property type="entry name" value="Fibronectin type III"/>
    <property type="match status" value="1"/>
</dbReference>
<dbReference type="GO" id="GO:0019898">
    <property type="term" value="C:extrinsic component of membrane"/>
    <property type="evidence" value="ECO:0007669"/>
    <property type="project" value="TreeGrafter"/>
</dbReference>
<dbReference type="PANTHER" id="PTHR22826">
    <property type="entry name" value="RHO GUANINE EXCHANGE FACTOR-RELATED"/>
    <property type="match status" value="1"/>
</dbReference>
<sequence>MSGAEGGGGASSEGEYARYFKPGYRNPEGIMAADIVPLLREKIAYLSGGRDKRGGPILTFPSHTHPEKMRYDDLRKLMTYLASVPCDEVKERGFTVIIDMRGSTWNNVKPILKALQECFPGNVNITFIIKPEKFWEKQRTSIGSSKYKFETHMISIDSLLKIVDSDQLTADFDGTLNYFHEEWIELRLLLEEFTYKTTDLLARFDQIQLILKHPELPEDLKVSQYRLEEHGRIKTKVDHAPIDTLDLEGRRILQRIGAYNRDGSYNETGPVHSGNADFITVVPQIKKFLDNLHSTRQHLYQLWHLKKAKLDQCHQLRLFERDVDKTYDWLNRSKRSFLVSYTRIGMSFQNAQELHELHTGFAKDSLNIYNSISRILSIAEQLVESGHYAANTIHVQSTKLDREWKAYQAALDDRSTVLSMSVMFHKRAELYLNEVPNWQSAIEKVEVPEETQQIEEAISQHQNLIEIINQSYTEMVEISSLAQLAVEKQEMVCQEGKQLLDTLQTPIVSCSTNSITAKADYSEGAAHVLDVVHEVLAQHRQLEDEWHEKKVKLHQRLGLKLFQQDVKQVIDWLTMHGEVFLEKNLTIGKNQSRAKQLQKGHENFEAIAQNTITNADKLLAAADELAQTGECDPEEIYNEARDLEERMQNFLTRVEQRRNLLDMTVNFYTHVKELTDWFDDLKQELQSSEVADSVEGAEQLLGQFHQQKSATEDASINTLCEGEHLLEELRSIYQKEDMADNGDYAQIEGVIKQLDDSRKQLENLWNARKLKLDLCLQLRLFEREALEVSSQLEMWSEELQHVDLSTDAHHAEHMLQLHNESVMHMQNITFEVLHRGQELCTLFENSGIQLMADSQYDAQTRVQVLLEYLHEREMDLEDIAEAKRIKLDQCVQLRHFETEARQVITWIRNGESMLTASFMCPTALHEAEQLKKEHEQFQVAIEKTHVSALQVTQRAEQMLESHHYNSELVRSIAENVTSKWQQLMYHAEERHKLVMASMNWYKTAEQVCSVLESLEREYRRDEDWCSTDKADQAEKGAYLVQLINKHLEQKEAFLKACTLARRTAETFLKYVHRNVHQLGMQMKSASPEQQVKATLEQLLQHENMVLEFWTLRKKRLDQCQQFVLFESSAKQALEWIHDTGEFYLSTHTNVGENLEETETLLKEHNEFKATAKETREKVKLLLQLADSLVEKGHAHAGSIKTWVATVDSRYKDFASRMEKYRVKLETTLGVHSPECENENRQSDPNLEEKLQQTAKELNEEKRKSARRREFIMAELLQTERAYVKDLETCVKQYLAEMLDPNNTNIPTAIRGKHNIIFGNIGEIYEFHNSIFLKELEKYETLPEDVGHCFVTWAEKFNIYVTYCKNKPESNNFIVQHAGNFFEKTQQKYNINGPIASYLIKPVQRITKYQLLLKDLISCCEEGKGEIKDGLEVMLSVPKKANDAMHLSMLEGIEEDLEVLGECFLQDRFTVWDTKQIIKKGRDRHIFLFDMCLIFAKEYKDSNGKAKYIFKFKLMTSEINITEHIEGDECKLALWTGVVPVADSKIVLKASSLETKQQWVKKLRELIQERMMFLSTALNEPLTKFKPASKTFSASQRSSRDLDESSLDDMSFEQHERGSLISVNSNATTVSSNSSSSGGNKSGEVAVVVEDYSAAQSQELTIHKGEQVEVLSVSSERPDWCLVRTLSTEGAAQQEGLVPVAALKQVPSMKISGSRSSMEMEESAGSSADPSPNTSTNSLSNTSGGFSSSPGNKRRSSFRKWLSNPVRKLSSTKIDKNVTEKNSDMPRSKSDKQDKKSTGGRFAFKMSKEKHFLSGSDDSKRTESPPLAQQEDLPAEEQSEVHNIQPRHACTVSAEPPQQNGQANGAVSAGATTTEEVEEAPDLELPPPMEIQEHLFGSNPTSQEDVHAKLSSSLSLKATDTANPTELASELETMVKQKMEFGDNMEEKDTCEGPEEGEEDATPEPAVDDPEAVKKKYLQKRQYVVLELIETERDYVKDLGSIIEGYMEEMKQGHLPEDMEGKDKMIFGNIQQIFEWHRDTFSKELEKCADEPDRIALNFIRYERRLYMYVKYCENKPKSDFIVAEFLDTYFEELRQKLGHRLTLPDLLIKPVQRIMKYQLLLKDIMKHTQKAGLDTKDLERALEVMRVVPKAANDMMNVGRLQGFDGKITAQGKLLHQDTVQVAEFVPGGQHKFKERRVFLFEQIIIFSDMIDRKKGNISNPTYIYKNSIKVNKMSLIESIEDEPNCFVLVDRAPGSDARWILQAAGTEQRDMWNSLIRQILDMQGDFLRALQSPIAYQKELTKELSAPDIGSLTRNSALRKTQSSPVSPPPLGTCSECGQEDNGTSKDKKKHSRCRSIPGPLPTPDSKRNDENRQHKASLPNSPVERTASSSIPRPKHSSVSHHDDAKKTHSLPHSKEVKSNKKNLFEGFFSGYKTKTSPRSEGGGGPKSPTDLHHSGSMPDIIKDSDKQKTPQENSRETQEDGSSPTEKSPILAKALVDYTAVKEDEISLLKGETVQILATNQHNMCLVHRTANENSPAAEGWIPGHVIGRRDSESTGKTWHQGLKLRKPSWGKKQKEKGGSLDRRLFTRPKDTQQAVKVQGFHSLLNPDFMYEIPPSFNQPLCDVTVRKGDAALFTCQVCGRPWPVVTWKGPDHNILSPSADTTISYDDEGNASLKLHRVTTQQSGEYTCVVSSEVGSEVSIAQLTVLDVPDPPGMPVITLQKGASVQLDWMPPHATGNAPVQGYTVEFTEQGVNLWQAATPFVPSTHHVISDLTPGSTYQFRISAHNSIGISEPGPPSQPVTINESDSSTLKDESITAKWKATYAKDYTELGELARGRFSVVKKCLQKCSGRDVAAKFISKKKLSKQNAENEFTTLMGLQHVHLCSAMDLYDTSKYFVIILELLPSGRLFDYICSRPTLDEVQAACYIRQLLDVIQYLHNCRIAHLDIKPENLLVDLTSMTPRLKLIDLGDAHHIHNSYYVHQLVGSPEFAAPELVKGIPVGLLTDIWGVGVIIYVMLSGVSPYLDESLEETCSNIVHNDYCFPEDYFEGVSQEARDIIKLMLVTDLSQRPTAQTCLEHAWVKRASTPRSSPNKFHQISTDRLADFLERRRHQQLGELMDTEGESLARLLLFMFHVVFFLYTCLNTLYRALLRLD</sequence>
<dbReference type="PROSITE" id="PS00108">
    <property type="entry name" value="PROTEIN_KINASE_ST"/>
    <property type="match status" value="1"/>
</dbReference>
<keyword evidence="21" id="KW-0472">Membrane</keyword>
<dbReference type="PROSITE" id="PS50010">
    <property type="entry name" value="DH_2"/>
    <property type="match status" value="2"/>
</dbReference>
<dbReference type="InterPro" id="IPR000219">
    <property type="entry name" value="DH_dom"/>
</dbReference>
<dbReference type="InterPro" id="IPR000719">
    <property type="entry name" value="Prot_kinase_dom"/>
</dbReference>
<feature type="compositionally biased region" description="Acidic residues" evidence="20">
    <location>
        <begin position="1951"/>
        <end position="1969"/>
    </location>
</feature>
<keyword evidence="13" id="KW-0067">ATP-binding</keyword>
<feature type="domain" description="DH" evidence="24">
    <location>
        <begin position="1267"/>
        <end position="1443"/>
    </location>
</feature>
<reference evidence="29" key="1">
    <citation type="submission" date="2025-08" db="UniProtKB">
        <authorList>
            <consortium name="RefSeq"/>
        </authorList>
    </citation>
    <scope>IDENTIFICATION</scope>
    <source>
        <tissue evidence="29">Gonads</tissue>
    </source>
</reference>
<dbReference type="STRING" id="7574.A0A1S3J8G6"/>
<keyword evidence="4 18" id="KW-0728">SH3 domain</keyword>
<dbReference type="CDD" id="cd11852">
    <property type="entry name" value="SH3_Kalirin_1"/>
    <property type="match status" value="1"/>
</dbReference>
<dbReference type="SMART" id="SM00325">
    <property type="entry name" value="RhoGEF"/>
    <property type="match status" value="2"/>
</dbReference>
<evidence type="ECO:0000256" key="3">
    <source>
        <dbReference type="ARBA" id="ARBA00012513"/>
    </source>
</evidence>
<dbReference type="Gene3D" id="2.30.29.30">
    <property type="entry name" value="Pleckstrin-homology domain (PH domain)/Phosphotyrosine-binding domain (PTB)"/>
    <property type="match status" value="2"/>
</dbReference>
<feature type="region of interest" description="Disordered" evidence="20">
    <location>
        <begin position="2555"/>
        <end position="2591"/>
    </location>
</feature>
<dbReference type="SMART" id="SM00233">
    <property type="entry name" value="PH"/>
    <property type="match status" value="2"/>
</dbReference>
<dbReference type="InterPro" id="IPR035899">
    <property type="entry name" value="DBL_dom_sf"/>
</dbReference>
<dbReference type="Pfam" id="PF07679">
    <property type="entry name" value="I-set"/>
    <property type="match status" value="1"/>
</dbReference>
<dbReference type="InterPro" id="IPR001331">
    <property type="entry name" value="GDS_CDC24_CS"/>
</dbReference>
<feature type="region of interest" description="Disordered" evidence="20">
    <location>
        <begin position="1891"/>
        <end position="1927"/>
    </location>
</feature>
<dbReference type="Pfam" id="PF00018">
    <property type="entry name" value="SH3_1"/>
    <property type="match status" value="1"/>
</dbReference>
<dbReference type="InterPro" id="IPR013098">
    <property type="entry name" value="Ig_I-set"/>
</dbReference>
<keyword evidence="21" id="KW-1133">Transmembrane helix</keyword>
<dbReference type="Gene3D" id="1.20.58.60">
    <property type="match status" value="5"/>
</dbReference>
<dbReference type="Pfam" id="PF23587">
    <property type="entry name" value="SH3_KALRN"/>
    <property type="match status" value="1"/>
</dbReference>
<dbReference type="InterPro" id="IPR036028">
    <property type="entry name" value="SH3-like_dom_sf"/>
</dbReference>
<dbReference type="InterPro" id="IPR028570">
    <property type="entry name" value="Kalirin_TRIO_SH3_1"/>
</dbReference>
<evidence type="ECO:0000256" key="9">
    <source>
        <dbReference type="ARBA" id="ARBA00022679"/>
    </source>
</evidence>
<keyword evidence="28" id="KW-1185">Reference proteome</keyword>
<dbReference type="SMART" id="SM00516">
    <property type="entry name" value="SEC14"/>
    <property type="match status" value="1"/>
</dbReference>
<keyword evidence="14" id="KW-1015">Disulfide bond</keyword>
<feature type="domain" description="Fibronectin type-III" evidence="27">
    <location>
        <begin position="2715"/>
        <end position="2809"/>
    </location>
</feature>
<dbReference type="SMART" id="SM00326">
    <property type="entry name" value="SH3"/>
    <property type="match status" value="2"/>
</dbReference>
<evidence type="ECO:0000256" key="17">
    <source>
        <dbReference type="ARBA" id="ARBA00048679"/>
    </source>
</evidence>
<dbReference type="EC" id="2.7.11.1" evidence="3"/>
<dbReference type="Gene3D" id="2.30.30.40">
    <property type="entry name" value="SH3 Domains"/>
    <property type="match status" value="2"/>
</dbReference>
<comment type="catalytic activity">
    <reaction evidence="17">
        <text>L-seryl-[protein] + ATP = O-phospho-L-seryl-[protein] + ADP + H(+)</text>
        <dbReference type="Rhea" id="RHEA:17989"/>
        <dbReference type="Rhea" id="RHEA-COMP:9863"/>
        <dbReference type="Rhea" id="RHEA-COMP:11604"/>
        <dbReference type="ChEBI" id="CHEBI:15378"/>
        <dbReference type="ChEBI" id="CHEBI:29999"/>
        <dbReference type="ChEBI" id="CHEBI:30616"/>
        <dbReference type="ChEBI" id="CHEBI:83421"/>
        <dbReference type="ChEBI" id="CHEBI:456216"/>
        <dbReference type="EC" id="2.7.11.1"/>
    </reaction>
</comment>
<evidence type="ECO:0000256" key="5">
    <source>
        <dbReference type="ARBA" id="ARBA00022490"/>
    </source>
</evidence>
<dbReference type="FunCoup" id="A0A1S3J8G6">
    <property type="interactions" value="986"/>
</dbReference>
<feature type="domain" description="PH" evidence="23">
    <location>
        <begin position="2167"/>
        <end position="2282"/>
    </location>
</feature>
<feature type="domain" description="SH3" evidence="22">
    <location>
        <begin position="2490"/>
        <end position="2555"/>
    </location>
</feature>
<dbReference type="InParanoid" id="A0A1S3J8G6"/>
<dbReference type="GO" id="GO:0005737">
    <property type="term" value="C:cytoplasm"/>
    <property type="evidence" value="ECO:0007669"/>
    <property type="project" value="UniProtKB-SubCell"/>
</dbReference>
<feature type="coiled-coil region" evidence="19">
    <location>
        <begin position="1243"/>
        <end position="1274"/>
    </location>
</feature>
<feature type="compositionally biased region" description="Basic residues" evidence="20">
    <location>
        <begin position="2566"/>
        <end position="2578"/>
    </location>
</feature>
<dbReference type="Gene3D" id="1.10.510.10">
    <property type="entry name" value="Transferase(Phosphotransferase) domain 1"/>
    <property type="match status" value="1"/>
</dbReference>
<feature type="compositionally biased region" description="Low complexity" evidence="20">
    <location>
        <begin position="1711"/>
        <end position="1750"/>
    </location>
</feature>
<dbReference type="SUPFAM" id="SSF46966">
    <property type="entry name" value="Spectrin repeat"/>
    <property type="match status" value="6"/>
</dbReference>
<evidence type="ECO:0000259" key="22">
    <source>
        <dbReference type="PROSITE" id="PS50002"/>
    </source>
</evidence>
<evidence type="ECO:0000259" key="27">
    <source>
        <dbReference type="PROSITE" id="PS50853"/>
    </source>
</evidence>
<dbReference type="InterPro" id="IPR001452">
    <property type="entry name" value="SH3_domain"/>
</dbReference>
<dbReference type="InterPro" id="IPR047053">
    <property type="entry name" value="Kalirin_TRIO_SH3_2"/>
</dbReference>
<accession>A0A1S3J8G6</accession>
<dbReference type="InterPro" id="IPR001251">
    <property type="entry name" value="CRAL-TRIO_dom"/>
</dbReference>
<keyword evidence="7" id="KW-0597">Phosphoprotein</keyword>
<evidence type="ECO:0000256" key="21">
    <source>
        <dbReference type="SAM" id="Phobius"/>
    </source>
</evidence>
<keyword evidence="6" id="KW-0723">Serine/threonine-protein kinase</keyword>
<dbReference type="InterPro" id="IPR055251">
    <property type="entry name" value="SOS1_NGEF_PH"/>
</dbReference>
<dbReference type="Gene3D" id="1.20.900.10">
    <property type="entry name" value="Dbl homology (DH) domain"/>
    <property type="match status" value="2"/>
</dbReference>
<comment type="subcellular location">
    <subcellularLocation>
        <location evidence="1">Cytoplasm</location>
    </subcellularLocation>
</comment>
<feature type="domain" description="DH" evidence="24">
    <location>
        <begin position="1979"/>
        <end position="2155"/>
    </location>
</feature>
<evidence type="ECO:0000256" key="2">
    <source>
        <dbReference type="ARBA" id="ARBA00006692"/>
    </source>
</evidence>
<dbReference type="KEGG" id="lak:106171051"/>
<feature type="domain" description="Protein kinase" evidence="25">
    <location>
        <begin position="2831"/>
        <end position="3085"/>
    </location>
</feature>
<dbReference type="InterPro" id="IPR047054">
    <property type="entry name" value="Kalirin_TRIO_PH_1"/>
</dbReference>
<evidence type="ECO:0000256" key="20">
    <source>
        <dbReference type="SAM" id="MobiDB-lite"/>
    </source>
</evidence>
<feature type="region of interest" description="Disordered" evidence="20">
    <location>
        <begin position="2316"/>
        <end position="2492"/>
    </location>
</feature>
<dbReference type="PRINTS" id="PR00014">
    <property type="entry name" value="FNTYPEIII"/>
</dbReference>
<dbReference type="CDD" id="cd00176">
    <property type="entry name" value="SPEC"/>
    <property type="match status" value="6"/>
</dbReference>
<feature type="region of interest" description="Disordered" evidence="20">
    <location>
        <begin position="1941"/>
        <end position="1970"/>
    </location>
</feature>
<evidence type="ECO:0000256" key="8">
    <source>
        <dbReference type="ARBA" id="ARBA00022658"/>
    </source>
</evidence>
<dbReference type="SMART" id="SM00408">
    <property type="entry name" value="IGc2"/>
    <property type="match status" value="1"/>
</dbReference>
<keyword evidence="9" id="KW-0808">Transferase</keyword>
<dbReference type="SMART" id="SM00409">
    <property type="entry name" value="IG"/>
    <property type="match status" value="1"/>
</dbReference>
<dbReference type="SUPFAM" id="SSF50729">
    <property type="entry name" value="PH domain-like"/>
    <property type="match status" value="2"/>
</dbReference>
<evidence type="ECO:0000256" key="15">
    <source>
        <dbReference type="ARBA" id="ARBA00023319"/>
    </source>
</evidence>
<evidence type="ECO:0000256" key="1">
    <source>
        <dbReference type="ARBA" id="ARBA00004496"/>
    </source>
</evidence>
<dbReference type="Pfam" id="PF13716">
    <property type="entry name" value="CRAL_TRIO_2"/>
    <property type="match status" value="1"/>
</dbReference>
<evidence type="ECO:0000256" key="6">
    <source>
        <dbReference type="ARBA" id="ARBA00022527"/>
    </source>
</evidence>
<protein>
    <recommendedName>
        <fullName evidence="3">non-specific serine/threonine protein kinase</fullName>
        <ecNumber evidence="3">2.7.11.1</ecNumber>
    </recommendedName>
</protein>
<feature type="domain" description="Ig-like" evidence="26">
    <location>
        <begin position="2618"/>
        <end position="2708"/>
    </location>
</feature>
<evidence type="ECO:0000259" key="24">
    <source>
        <dbReference type="PROSITE" id="PS50010"/>
    </source>
</evidence>
<organism evidence="28 29">
    <name type="scientific">Lingula anatina</name>
    <name type="common">Brachiopod</name>
    <name type="synonym">Lingula unguis</name>
    <dbReference type="NCBI Taxonomy" id="7574"/>
    <lineage>
        <taxon>Eukaryota</taxon>
        <taxon>Metazoa</taxon>
        <taxon>Spiralia</taxon>
        <taxon>Lophotrochozoa</taxon>
        <taxon>Brachiopoda</taxon>
        <taxon>Linguliformea</taxon>
        <taxon>Lingulata</taxon>
        <taxon>Lingulida</taxon>
        <taxon>Linguloidea</taxon>
        <taxon>Lingulidae</taxon>
        <taxon>Lingula</taxon>
    </lineage>
</organism>
<dbReference type="GO" id="GO:0004674">
    <property type="term" value="F:protein serine/threonine kinase activity"/>
    <property type="evidence" value="ECO:0007669"/>
    <property type="project" value="UniProtKB-KW"/>
</dbReference>
<name>A0A1S3J8G6_LINAN</name>
<dbReference type="Gene3D" id="2.60.40.10">
    <property type="entry name" value="Immunoglobulins"/>
    <property type="match status" value="2"/>
</dbReference>
<dbReference type="SUPFAM" id="SSF56112">
    <property type="entry name" value="Protein kinase-like (PK-like)"/>
    <property type="match status" value="1"/>
</dbReference>
<dbReference type="PROSITE" id="PS50853">
    <property type="entry name" value="FN3"/>
    <property type="match status" value="1"/>
</dbReference>
<evidence type="ECO:0000256" key="7">
    <source>
        <dbReference type="ARBA" id="ARBA00022553"/>
    </source>
</evidence>
<dbReference type="InterPro" id="IPR001849">
    <property type="entry name" value="PH_domain"/>
</dbReference>
<feature type="compositionally biased region" description="Basic and acidic residues" evidence="20">
    <location>
        <begin position="2463"/>
        <end position="2481"/>
    </location>
</feature>
<keyword evidence="21" id="KW-0812">Transmembrane</keyword>
<dbReference type="FunFam" id="2.60.40.10:FF:000368">
    <property type="entry name" value="kalirin isoform X1"/>
    <property type="match status" value="1"/>
</dbReference>
<dbReference type="InterPro" id="IPR011993">
    <property type="entry name" value="PH-like_dom_sf"/>
</dbReference>
<dbReference type="SUPFAM" id="SSF48065">
    <property type="entry name" value="DBL homology domain (DH-domain)"/>
    <property type="match status" value="2"/>
</dbReference>
<dbReference type="SUPFAM" id="SSF50044">
    <property type="entry name" value="SH3-domain"/>
    <property type="match status" value="2"/>
</dbReference>
<dbReference type="InterPro" id="IPR036179">
    <property type="entry name" value="Ig-like_dom_sf"/>
</dbReference>
<evidence type="ECO:0000256" key="13">
    <source>
        <dbReference type="ARBA" id="ARBA00022840"/>
    </source>
</evidence>
<dbReference type="RefSeq" id="XP_013406603.1">
    <property type="nucleotide sequence ID" value="XM_013551149.1"/>
</dbReference>
<evidence type="ECO:0000313" key="29">
    <source>
        <dbReference type="RefSeq" id="XP_013406603.1"/>
    </source>
</evidence>
<evidence type="ECO:0000256" key="14">
    <source>
        <dbReference type="ARBA" id="ARBA00023157"/>
    </source>
</evidence>
<keyword evidence="12" id="KW-0418">Kinase</keyword>
<dbReference type="GeneID" id="106171051"/>
<dbReference type="InterPro" id="IPR003961">
    <property type="entry name" value="FN3_dom"/>
</dbReference>
<dbReference type="InterPro" id="IPR003599">
    <property type="entry name" value="Ig_sub"/>
</dbReference>
<gene>
    <name evidence="29" type="primary">LOC106171051</name>
</gene>
<feature type="region of interest" description="Disordered" evidence="20">
    <location>
        <begin position="1588"/>
        <end position="1607"/>
    </location>
</feature>
<dbReference type="FunFam" id="1.10.510.10:FF:000571">
    <property type="entry name" value="Maternal embryonic leucine zipper kinase"/>
    <property type="match status" value="1"/>
</dbReference>
<proteinExistence type="inferred from homology"/>
<dbReference type="InterPro" id="IPR013783">
    <property type="entry name" value="Ig-like_fold"/>
</dbReference>
<dbReference type="InterPro" id="IPR036865">
    <property type="entry name" value="CRAL-TRIO_dom_sf"/>
</dbReference>
<dbReference type="InterPro" id="IPR058918">
    <property type="entry name" value="KALRN/TRIO-like_spectrin"/>
</dbReference>
<dbReference type="SMART" id="SM00060">
    <property type="entry name" value="FN3"/>
    <property type="match status" value="1"/>
</dbReference>
<comment type="similarity">
    <text evidence="2">Belongs to the protein kinase superfamily. CAMK Ser/Thr protein kinase family.</text>
</comment>
<dbReference type="InterPro" id="IPR007110">
    <property type="entry name" value="Ig-like_dom"/>
</dbReference>
<feature type="compositionally biased region" description="Basic and acidic residues" evidence="20">
    <location>
        <begin position="2579"/>
        <end position="2591"/>
    </location>
</feature>
<dbReference type="GO" id="GO:0005085">
    <property type="term" value="F:guanyl-nucleotide exchange factor activity"/>
    <property type="evidence" value="ECO:0007669"/>
    <property type="project" value="UniProtKB-KW"/>
</dbReference>
<dbReference type="CDD" id="cd00160">
    <property type="entry name" value="RhoGEF"/>
    <property type="match status" value="2"/>
</dbReference>
<dbReference type="InterPro" id="IPR051336">
    <property type="entry name" value="RhoGEF_Guanine_NuclExch_SF"/>
</dbReference>
<evidence type="ECO:0000256" key="16">
    <source>
        <dbReference type="ARBA" id="ARBA00047899"/>
    </source>
</evidence>
<dbReference type="SUPFAM" id="SSF48726">
    <property type="entry name" value="Immunoglobulin"/>
    <property type="match status" value="1"/>
</dbReference>
<evidence type="ECO:0000259" key="23">
    <source>
        <dbReference type="PROSITE" id="PS50003"/>
    </source>
</evidence>
<dbReference type="SMART" id="SM00150">
    <property type="entry name" value="SPEC"/>
    <property type="match status" value="6"/>
</dbReference>
<feature type="compositionally biased region" description="Basic and acidic residues" evidence="20">
    <location>
        <begin position="1805"/>
        <end position="1822"/>
    </location>
</feature>
<dbReference type="SMART" id="SM00220">
    <property type="entry name" value="S_TKc"/>
    <property type="match status" value="1"/>
</dbReference>
<feature type="compositionally biased region" description="Basic and acidic residues" evidence="20">
    <location>
        <begin position="1941"/>
        <end position="1950"/>
    </location>
</feature>
<evidence type="ECO:0000256" key="18">
    <source>
        <dbReference type="PROSITE-ProRule" id="PRU00192"/>
    </source>
</evidence>
<dbReference type="CDD" id="cd00063">
    <property type="entry name" value="FN3"/>
    <property type="match status" value="1"/>
</dbReference>
<feature type="compositionally biased region" description="Polar residues" evidence="20">
    <location>
        <begin position="2316"/>
        <end position="2326"/>
    </location>
</feature>
<dbReference type="Pfam" id="PF00069">
    <property type="entry name" value="Pkinase"/>
    <property type="match status" value="1"/>
</dbReference>
<evidence type="ECO:0000259" key="26">
    <source>
        <dbReference type="PROSITE" id="PS50835"/>
    </source>
</evidence>
<dbReference type="CDD" id="cd13240">
    <property type="entry name" value="PH1_Kalirin_Trio_like"/>
    <property type="match status" value="1"/>
</dbReference>
<dbReference type="CDD" id="cd00170">
    <property type="entry name" value="SEC14"/>
    <property type="match status" value="1"/>
</dbReference>
<dbReference type="PROSITE" id="PS50011">
    <property type="entry name" value="PROTEIN_KINASE_DOM"/>
    <property type="match status" value="1"/>
</dbReference>
<dbReference type="Gene3D" id="3.40.525.10">
    <property type="entry name" value="CRAL-TRIO lipid binding domain"/>
    <property type="match status" value="1"/>
</dbReference>
<dbReference type="InterPro" id="IPR036116">
    <property type="entry name" value="FN3_sf"/>
</dbReference>
<feature type="compositionally biased region" description="Low complexity" evidence="20">
    <location>
        <begin position="1864"/>
        <end position="1873"/>
    </location>
</feature>
<evidence type="ECO:0000256" key="10">
    <source>
        <dbReference type="ARBA" id="ARBA00022737"/>
    </source>
</evidence>